<accession>A0ABY2I7Y1</accession>
<comment type="subcellular location">
    <subcellularLocation>
        <location evidence="1">Bacterial flagellum</location>
    </subcellularLocation>
    <subcellularLocation>
        <location evidence="2">Secreted</location>
    </subcellularLocation>
</comment>
<evidence type="ECO:0000256" key="1">
    <source>
        <dbReference type="ARBA" id="ARBA00004365"/>
    </source>
</evidence>
<comment type="caution">
    <text evidence="10">The sequence shown here is derived from an EMBL/GenBank/DDBJ whole genome shotgun (WGS) entry which is preliminary data.</text>
</comment>
<dbReference type="InterPro" id="IPR053927">
    <property type="entry name" value="FlgK_helical"/>
</dbReference>
<proteinExistence type="inferred from homology"/>
<dbReference type="InterPro" id="IPR010930">
    <property type="entry name" value="Flg_bb/hook_C_dom"/>
</dbReference>
<comment type="similarity">
    <text evidence="3">Belongs to the flagella basal body rod proteins family.</text>
</comment>
<dbReference type="InterPro" id="IPR002371">
    <property type="entry name" value="FlgK"/>
</dbReference>
<dbReference type="EMBL" id="SOFG01000024">
    <property type="protein sequence ID" value="TFB83809.1"/>
    <property type="molecule type" value="Genomic_DNA"/>
</dbReference>
<reference evidence="10 11" key="1">
    <citation type="submission" date="2019-03" db="EMBL/GenBank/DDBJ databases">
        <title>Genomics of glacier-inhabiting Cryobacterium strains.</title>
        <authorList>
            <person name="Liu Q."/>
            <person name="Xin Y.-H."/>
        </authorList>
    </citation>
    <scope>NUCLEOTIDE SEQUENCE [LARGE SCALE GENOMIC DNA]</scope>
    <source>
        <strain evidence="10 11">MDB2-B</strain>
    </source>
</reference>
<keyword evidence="6" id="KW-0975">Bacterial flagellum</keyword>
<evidence type="ECO:0000259" key="9">
    <source>
        <dbReference type="Pfam" id="PF22638"/>
    </source>
</evidence>
<dbReference type="Pfam" id="PF00460">
    <property type="entry name" value="Flg_bb_rod"/>
    <property type="match status" value="1"/>
</dbReference>
<dbReference type="Proteomes" id="UP000297608">
    <property type="component" value="Unassembled WGS sequence"/>
</dbReference>
<dbReference type="PANTHER" id="PTHR30033">
    <property type="entry name" value="FLAGELLAR HOOK-ASSOCIATED PROTEIN 1"/>
    <property type="match status" value="1"/>
</dbReference>
<evidence type="ECO:0000256" key="3">
    <source>
        <dbReference type="ARBA" id="ARBA00009677"/>
    </source>
</evidence>
<dbReference type="Pfam" id="PF06429">
    <property type="entry name" value="Flg_bbr_C"/>
    <property type="match status" value="1"/>
</dbReference>
<dbReference type="SUPFAM" id="SSF64518">
    <property type="entry name" value="Phase 1 flagellin"/>
    <property type="match status" value="1"/>
</dbReference>
<organism evidence="10 11">
    <name type="scientific">Cryobacterium algoricola</name>
    <dbReference type="NCBI Taxonomy" id="1259183"/>
    <lineage>
        <taxon>Bacteria</taxon>
        <taxon>Bacillati</taxon>
        <taxon>Actinomycetota</taxon>
        <taxon>Actinomycetes</taxon>
        <taxon>Micrococcales</taxon>
        <taxon>Microbacteriaceae</taxon>
        <taxon>Cryobacterium</taxon>
    </lineage>
</organism>
<dbReference type="RefSeq" id="WP_134536468.1">
    <property type="nucleotide sequence ID" value="NZ_SOFG01000024.1"/>
</dbReference>
<evidence type="ECO:0000259" key="8">
    <source>
        <dbReference type="Pfam" id="PF06429"/>
    </source>
</evidence>
<name>A0ABY2I7Y1_9MICO</name>
<dbReference type="PANTHER" id="PTHR30033:SF2">
    <property type="entry name" value="FLAGELLAR HOOK PROTEIN"/>
    <property type="match status" value="1"/>
</dbReference>
<gene>
    <name evidence="10" type="primary">flgK</name>
    <name evidence="10" type="ORF">E3O44_18375</name>
</gene>
<keyword evidence="10" id="KW-0966">Cell projection</keyword>
<feature type="domain" description="Flagellar hook-associated protein FlgK helical" evidence="9">
    <location>
        <begin position="101"/>
        <end position="338"/>
    </location>
</feature>
<dbReference type="Pfam" id="PF22638">
    <property type="entry name" value="FlgK_D1"/>
    <property type="match status" value="1"/>
</dbReference>
<keyword evidence="5" id="KW-0964">Secreted</keyword>
<keyword evidence="10" id="KW-0969">Cilium</keyword>
<evidence type="ECO:0000313" key="11">
    <source>
        <dbReference type="Proteomes" id="UP000297608"/>
    </source>
</evidence>
<feature type="domain" description="Flagellar basal-body/hook protein C-terminal" evidence="8">
    <location>
        <begin position="465"/>
        <end position="503"/>
    </location>
</feature>
<evidence type="ECO:0000313" key="10">
    <source>
        <dbReference type="EMBL" id="TFB83809.1"/>
    </source>
</evidence>
<feature type="domain" description="Flagellar basal body rod protein N-terminal" evidence="7">
    <location>
        <begin position="7"/>
        <end position="37"/>
    </location>
</feature>
<keyword evidence="11" id="KW-1185">Reference proteome</keyword>
<evidence type="ECO:0000256" key="2">
    <source>
        <dbReference type="ARBA" id="ARBA00004613"/>
    </source>
</evidence>
<dbReference type="InterPro" id="IPR001444">
    <property type="entry name" value="Flag_bb_rod_N"/>
</dbReference>
<evidence type="ECO:0000256" key="5">
    <source>
        <dbReference type="ARBA" id="ARBA00022525"/>
    </source>
</evidence>
<keyword evidence="10" id="KW-0282">Flagellum</keyword>
<sequence length="510" mass="50020">MSTFGGLNTAYSGLLAARQGMDVVGQNIANAGTEGYTRQRVTTSSVDAVTRAGLFSSGVGAGQGVSVTGIARLGSASLDAQVRATAAIAGFSAVRANAFTAVEAATNEPGTSGLSATLSKFWAGWQDLSNATGDAAPAGVVLSQANAVATQIASNYQAVATEWSSQRSSVDSMVSEVNAAATQVAGLNSQIRMTVAAGGSANELLDKRSALTTTIAALTGGVVSEQADGTVNVFVGGNALVSGDQAQALVAVGARTLTGTGTGTGAAGTVSIAWARAAGTPLVPATVDGGELAGALSLLGPATIDQKTGAGTGSTLADVAATYNSFATSLAASVNGVFNPTSTPGGDFFKVSTTGAAALGVSVLLATPTDLSHALTAAGTAATAAAVAVGSTTVTSAGTIADAVSQLGAGKATAIDPTTKLPFTSPSTDWSNAVTRLAVTTKSELQGASLASVASTAAVKAQLSNASVDLDEENVSLLMFQHAYQGAARVMTAVDEMLDVLINKTGLVGR</sequence>
<evidence type="ECO:0000256" key="6">
    <source>
        <dbReference type="ARBA" id="ARBA00023143"/>
    </source>
</evidence>
<protein>
    <recommendedName>
        <fullName evidence="4">Flagellar hook-associated protein 1</fullName>
    </recommendedName>
</protein>
<dbReference type="NCBIfam" id="TIGR02492">
    <property type="entry name" value="flgK_ends"/>
    <property type="match status" value="1"/>
</dbReference>
<evidence type="ECO:0000256" key="4">
    <source>
        <dbReference type="ARBA" id="ARBA00016244"/>
    </source>
</evidence>
<evidence type="ECO:0000259" key="7">
    <source>
        <dbReference type="Pfam" id="PF00460"/>
    </source>
</evidence>